<sequence>MDNYRIIYRIRVEHDYFDGKPCSALQCRLTRQGEALARRRGLLLRQTGPGEWTVLFNREPDTGLDTLILALSIADTRFPLYTAWDGFQPIKDYELELPQARETLEAATAIHLSGRKRAIDSGFCTLHLRMTNEMLQAANSGTPMQTVLHFHAPKMRWEYLFIPHDREKLSASNILRLEEVTGKMEFTAFKECEVYGQKAWRSQSKEEIPMRLSYAWRLRVTAQEEGKPKRVLLPQVPLPEAGTYMDAPKGVLRQVCYY</sequence>
<proteinExistence type="predicted"/>
<evidence type="ECO:0000313" key="1">
    <source>
        <dbReference type="EMBL" id="EKN07537.1"/>
    </source>
</evidence>
<protein>
    <submittedName>
        <fullName evidence="1">Uncharacterized protein</fullName>
    </submittedName>
</protein>
<comment type="caution">
    <text evidence="1">The sequence shown here is derived from an EMBL/GenBank/DDBJ whole genome shotgun (WGS) entry which is preliminary data.</text>
</comment>
<gene>
    <name evidence="1" type="ORF">HMPREF1077_02649</name>
</gene>
<evidence type="ECO:0000313" key="2">
    <source>
        <dbReference type="Proteomes" id="UP000001218"/>
    </source>
</evidence>
<dbReference type="EMBL" id="AGZP01000027">
    <property type="protein sequence ID" value="EKN07537.1"/>
    <property type="molecule type" value="Genomic_DNA"/>
</dbReference>
<accession>K5Y365</accession>
<dbReference type="Proteomes" id="UP000001218">
    <property type="component" value="Unassembled WGS sequence"/>
</dbReference>
<organism evidence="1 2">
    <name type="scientific">Parabacteroides johnsonii CL02T12C29</name>
    <dbReference type="NCBI Taxonomy" id="999419"/>
    <lineage>
        <taxon>Bacteria</taxon>
        <taxon>Pseudomonadati</taxon>
        <taxon>Bacteroidota</taxon>
        <taxon>Bacteroidia</taxon>
        <taxon>Bacteroidales</taxon>
        <taxon>Tannerellaceae</taxon>
        <taxon>Parabacteroides</taxon>
    </lineage>
</organism>
<dbReference type="AlphaFoldDB" id="K5Y365"/>
<name>K5Y365_9BACT</name>
<reference evidence="1 2" key="1">
    <citation type="submission" date="2012-02" db="EMBL/GenBank/DDBJ databases">
        <title>The Genome Sequence of Parabacteroides johnsonii CL02T12C29.</title>
        <authorList>
            <consortium name="The Broad Institute Genome Sequencing Platform"/>
            <person name="Earl A."/>
            <person name="Ward D."/>
            <person name="Feldgarden M."/>
            <person name="Gevers D."/>
            <person name="Zitomersky N.L."/>
            <person name="Coyne M.J."/>
            <person name="Comstock L.E."/>
            <person name="Young S.K."/>
            <person name="Zeng Q."/>
            <person name="Gargeya S."/>
            <person name="Fitzgerald M."/>
            <person name="Haas B."/>
            <person name="Abouelleil A."/>
            <person name="Alvarado L."/>
            <person name="Arachchi H.M."/>
            <person name="Berlin A."/>
            <person name="Chapman S.B."/>
            <person name="Gearin G."/>
            <person name="Goldberg J."/>
            <person name="Griggs A."/>
            <person name="Gujja S."/>
            <person name="Hansen M."/>
            <person name="Heiman D."/>
            <person name="Howarth C."/>
            <person name="Larimer J."/>
            <person name="Lui A."/>
            <person name="MacDonald P.J.P."/>
            <person name="McCowen C."/>
            <person name="Montmayeur A."/>
            <person name="Murphy C."/>
            <person name="Neiman D."/>
            <person name="Pearson M."/>
            <person name="Priest M."/>
            <person name="Roberts A."/>
            <person name="Saif S."/>
            <person name="Shea T."/>
            <person name="Sisk P."/>
            <person name="Stolte C."/>
            <person name="Sykes S."/>
            <person name="Wortman J."/>
            <person name="Nusbaum C."/>
            <person name="Birren B."/>
        </authorList>
    </citation>
    <scope>NUCLEOTIDE SEQUENCE [LARGE SCALE GENOMIC DNA]</scope>
    <source>
        <strain evidence="1 2">CL02T12C29</strain>
    </source>
</reference>
<dbReference type="PATRIC" id="fig|999419.3.peg.2718"/>
<dbReference type="HOGENOM" id="CLU_996962_0_0_10"/>